<evidence type="ECO:0000256" key="3">
    <source>
        <dbReference type="ARBA" id="ARBA00022475"/>
    </source>
</evidence>
<dbReference type="PROSITE" id="PS50049">
    <property type="entry name" value="THD_2"/>
    <property type="match status" value="1"/>
</dbReference>
<keyword evidence="3" id="KW-1003">Cell membrane</keyword>
<keyword evidence="6" id="KW-0391">Immunity</keyword>
<dbReference type="GO" id="GO:0005886">
    <property type="term" value="C:plasma membrane"/>
    <property type="evidence" value="ECO:0007669"/>
    <property type="project" value="UniProtKB-SubCell"/>
</dbReference>
<keyword evidence="4" id="KW-0202">Cytokine</keyword>
<keyword evidence="9" id="KW-1064">Adaptive immunity</keyword>
<keyword evidence="7" id="KW-0735">Signal-anchor</keyword>
<keyword evidence="5 16" id="KW-0812">Transmembrane</keyword>
<evidence type="ECO:0000256" key="1">
    <source>
        <dbReference type="ARBA" id="ARBA00004401"/>
    </source>
</evidence>
<sequence>QTMHPSLPSSPITALHMPVSLSHMEDMPLSHSGPQGTHRPSWKQWLLYSPIVILLFLCSFSTLILTFLPLKERNEITMPCFFLLCKFLIGPFPSKWQKASPKLPCVNNTADWKLKILQNGLYLIYGQVAPNTTYKEQAPFEVRLYKNKDIIQTLTNNSTIQNIGGTYELDAGDILHLRFNSDHQVLKNNTYWGILLLTNPHFIS</sequence>
<accession>A0A673UBM8</accession>
<evidence type="ECO:0000256" key="4">
    <source>
        <dbReference type="ARBA" id="ARBA00022514"/>
    </source>
</evidence>
<comment type="function">
    <text evidence="13">Cytokine that binds to TNFRSF18/AITR/GITR. Regulates T-cell responses. Can function as costimulator and lower the threshold for T-cell activation and T-cell proliferation. Important for interactions between activated T-lymphocytes and endothelial cells. Mediates activation of NF-kappa-B. Triggers increased phosphorylation of STAT1 and up-regulates expression of VCAM1 and ICAM1. Promotes leukocyte adhesion to endothelial cells. Regulates migration of monocytes from the splenic reservoir to sites of inflammation.</text>
</comment>
<evidence type="ECO:0000256" key="6">
    <source>
        <dbReference type="ARBA" id="ARBA00022859"/>
    </source>
</evidence>
<dbReference type="GO" id="GO:0033209">
    <property type="term" value="P:tumor necrosis factor-mediated signaling pathway"/>
    <property type="evidence" value="ECO:0007669"/>
    <property type="project" value="InterPro"/>
</dbReference>
<proteinExistence type="inferred from homology"/>
<dbReference type="SUPFAM" id="SSF49842">
    <property type="entry name" value="TNF-like"/>
    <property type="match status" value="1"/>
</dbReference>
<dbReference type="PANTHER" id="PTHR15267:SF1">
    <property type="entry name" value="TUMOR NECROSIS FACTOR LIGAND SUPERFAMILY MEMBER 18"/>
    <property type="match status" value="1"/>
</dbReference>
<dbReference type="GO" id="GO:0080090">
    <property type="term" value="P:regulation of primary metabolic process"/>
    <property type="evidence" value="ECO:0007669"/>
    <property type="project" value="UniProtKB-ARBA"/>
</dbReference>
<dbReference type="InterPro" id="IPR006052">
    <property type="entry name" value="TNF_dom"/>
</dbReference>
<keyword evidence="10 16" id="KW-0472">Membrane</keyword>
<dbReference type="GO" id="GO:0045785">
    <property type="term" value="P:positive regulation of cell adhesion"/>
    <property type="evidence" value="ECO:0007669"/>
    <property type="project" value="UniProtKB-ARBA"/>
</dbReference>
<evidence type="ECO:0000256" key="14">
    <source>
        <dbReference type="ARBA" id="ARBA00074590"/>
    </source>
</evidence>
<evidence type="ECO:0000256" key="8">
    <source>
        <dbReference type="ARBA" id="ARBA00022989"/>
    </source>
</evidence>
<evidence type="ECO:0000256" key="7">
    <source>
        <dbReference type="ARBA" id="ARBA00022968"/>
    </source>
</evidence>
<dbReference type="InterPro" id="IPR008983">
    <property type="entry name" value="Tumour_necrosis_fac-like_dom"/>
</dbReference>
<evidence type="ECO:0000256" key="10">
    <source>
        <dbReference type="ARBA" id="ARBA00023136"/>
    </source>
</evidence>
<evidence type="ECO:0000259" key="17">
    <source>
        <dbReference type="PROSITE" id="PS50049"/>
    </source>
</evidence>
<evidence type="ECO:0000256" key="5">
    <source>
        <dbReference type="ARBA" id="ARBA00022692"/>
    </source>
</evidence>
<dbReference type="PANTHER" id="PTHR15267">
    <property type="entry name" value="TUMOR NECROSIS FACTOR LIGAND SUPERFAMILY MEMBER 18"/>
    <property type="match status" value="1"/>
</dbReference>
<reference evidence="18" key="3">
    <citation type="submission" date="2025-09" db="UniProtKB">
        <authorList>
            <consortium name="Ensembl"/>
        </authorList>
    </citation>
    <scope>IDENTIFICATION</scope>
</reference>
<comment type="similarity">
    <text evidence="2">Belongs to the tumor necrosis factor family.</text>
</comment>
<feature type="domain" description="THD" evidence="17">
    <location>
        <begin position="69"/>
        <end position="197"/>
    </location>
</feature>
<dbReference type="GO" id="GO:0060255">
    <property type="term" value="P:regulation of macromolecule metabolic process"/>
    <property type="evidence" value="ECO:0007669"/>
    <property type="project" value="UniProtKB-ARBA"/>
</dbReference>
<dbReference type="Ensembl" id="ENSSSUT00005021581.1">
    <property type="protein sequence ID" value="ENSSSUP00005018881.1"/>
    <property type="gene ID" value="ENSSSUG00005012203.1"/>
</dbReference>
<feature type="transmembrane region" description="Helical" evidence="16">
    <location>
        <begin position="45"/>
        <end position="70"/>
    </location>
</feature>
<dbReference type="AlphaFoldDB" id="A0A673UBM8"/>
<evidence type="ECO:0000313" key="19">
    <source>
        <dbReference type="Proteomes" id="UP000472268"/>
    </source>
</evidence>
<evidence type="ECO:0000256" key="16">
    <source>
        <dbReference type="SAM" id="Phobius"/>
    </source>
</evidence>
<dbReference type="GO" id="GO:0005164">
    <property type="term" value="F:tumor necrosis factor receptor binding"/>
    <property type="evidence" value="ECO:0007669"/>
    <property type="project" value="InterPro"/>
</dbReference>
<reference evidence="18" key="2">
    <citation type="submission" date="2025-08" db="UniProtKB">
        <authorList>
            <consortium name="Ensembl"/>
        </authorList>
    </citation>
    <scope>IDENTIFICATION</scope>
</reference>
<dbReference type="GO" id="GO:0009986">
    <property type="term" value="C:cell surface"/>
    <property type="evidence" value="ECO:0007669"/>
    <property type="project" value="TreeGrafter"/>
</dbReference>
<evidence type="ECO:0000256" key="15">
    <source>
        <dbReference type="ARBA" id="ARBA00078193"/>
    </source>
</evidence>
<dbReference type="InterPro" id="IPR042380">
    <property type="entry name" value="TNFSF18"/>
</dbReference>
<evidence type="ECO:0000256" key="13">
    <source>
        <dbReference type="ARBA" id="ARBA00059256"/>
    </source>
</evidence>
<dbReference type="GO" id="GO:0042129">
    <property type="term" value="P:regulation of T cell proliferation"/>
    <property type="evidence" value="ECO:0007669"/>
    <property type="project" value="TreeGrafter"/>
</dbReference>
<dbReference type="GO" id="GO:0002687">
    <property type="term" value="P:positive regulation of leukocyte migration"/>
    <property type="evidence" value="ECO:0007669"/>
    <property type="project" value="UniProtKB-ARBA"/>
</dbReference>
<keyword evidence="12" id="KW-0325">Glycoprotein</keyword>
<dbReference type="FunFam" id="2.60.120.40:FF:000026">
    <property type="entry name" value="Tumor necrosis factor ligand superfamily member 18"/>
    <property type="match status" value="1"/>
</dbReference>
<protein>
    <recommendedName>
        <fullName evidence="14">Tumor necrosis factor ligand superfamily member 18</fullName>
    </recommendedName>
    <alternativeName>
        <fullName evidence="15">Glucocorticoid-induced TNF-related ligand</fullName>
    </alternativeName>
</protein>
<keyword evidence="19" id="KW-1185">Reference proteome</keyword>
<keyword evidence="11" id="KW-1015">Disulfide bond</keyword>
<evidence type="ECO:0000256" key="11">
    <source>
        <dbReference type="ARBA" id="ARBA00023157"/>
    </source>
</evidence>
<evidence type="ECO:0000313" key="18">
    <source>
        <dbReference type="Ensembl" id="ENSSSUP00005018881.1"/>
    </source>
</evidence>
<dbReference type="GO" id="GO:0002250">
    <property type="term" value="P:adaptive immune response"/>
    <property type="evidence" value="ECO:0007669"/>
    <property type="project" value="UniProtKB-KW"/>
</dbReference>
<reference evidence="18 19" key="1">
    <citation type="submission" date="2019-05" db="EMBL/GenBank/DDBJ databases">
        <title>A Chromosome-scale Meerkat (S. suricatta) Genome Assembly.</title>
        <authorList>
            <person name="Dudchenko O."/>
            <person name="Lieberman Aiden E."/>
            <person name="Tung J."/>
            <person name="Barreiro L.B."/>
            <person name="Clutton-Brock T.H."/>
        </authorList>
    </citation>
    <scope>NUCLEOTIDE SEQUENCE [LARGE SCALE GENOMIC DNA]</scope>
</reference>
<dbReference type="GO" id="GO:0005615">
    <property type="term" value="C:extracellular space"/>
    <property type="evidence" value="ECO:0007669"/>
    <property type="project" value="UniProtKB-KW"/>
</dbReference>
<dbReference type="Gene3D" id="2.60.120.40">
    <property type="match status" value="1"/>
</dbReference>
<evidence type="ECO:0000256" key="12">
    <source>
        <dbReference type="ARBA" id="ARBA00023180"/>
    </source>
</evidence>
<dbReference type="OMA" id="YKEPAPF"/>
<dbReference type="Proteomes" id="UP000472268">
    <property type="component" value="Chromosome 3"/>
</dbReference>
<dbReference type="GO" id="GO:0042802">
    <property type="term" value="F:identical protein binding"/>
    <property type="evidence" value="ECO:0007669"/>
    <property type="project" value="UniProtKB-ARBA"/>
</dbReference>
<evidence type="ECO:0000256" key="9">
    <source>
        <dbReference type="ARBA" id="ARBA00023130"/>
    </source>
</evidence>
<keyword evidence="8 16" id="KW-1133">Transmembrane helix</keyword>
<organism evidence="18 19">
    <name type="scientific">Suricata suricatta</name>
    <name type="common">Meerkat</name>
    <dbReference type="NCBI Taxonomy" id="37032"/>
    <lineage>
        <taxon>Eukaryota</taxon>
        <taxon>Metazoa</taxon>
        <taxon>Chordata</taxon>
        <taxon>Craniata</taxon>
        <taxon>Vertebrata</taxon>
        <taxon>Euteleostomi</taxon>
        <taxon>Mammalia</taxon>
        <taxon>Eutheria</taxon>
        <taxon>Laurasiatheria</taxon>
        <taxon>Carnivora</taxon>
        <taxon>Feliformia</taxon>
        <taxon>Herpestidae</taxon>
        <taxon>Suricata</taxon>
    </lineage>
</organism>
<comment type="subcellular location">
    <subcellularLocation>
        <location evidence="1">Cell membrane</location>
        <topology evidence="1">Single-pass type II membrane protein</topology>
    </subcellularLocation>
</comment>
<name>A0A673UBM8_SURSU</name>
<dbReference type="GO" id="GO:0002309">
    <property type="term" value="P:T cell proliferation involved in immune response"/>
    <property type="evidence" value="ECO:0007669"/>
    <property type="project" value="InterPro"/>
</dbReference>
<evidence type="ECO:0000256" key="2">
    <source>
        <dbReference type="ARBA" id="ARBA00008670"/>
    </source>
</evidence>
<dbReference type="GO" id="GO:0005125">
    <property type="term" value="F:cytokine activity"/>
    <property type="evidence" value="ECO:0007669"/>
    <property type="project" value="UniProtKB-KW"/>
</dbReference>